<comment type="caution">
    <text evidence="7">The sequence shown here is derived from an EMBL/GenBank/DDBJ whole genome shotgun (WGS) entry which is preliminary data.</text>
</comment>
<accession>A0A512N3A0</accession>
<dbReference type="InterPro" id="IPR050584">
    <property type="entry name" value="Cholesterol_7-desaturase"/>
</dbReference>
<dbReference type="InterPro" id="IPR036922">
    <property type="entry name" value="Rieske_2Fe-2S_sf"/>
</dbReference>
<dbReference type="CDD" id="cd03479">
    <property type="entry name" value="Rieske_RO_Alpha_PhDO_like"/>
    <property type="match status" value="1"/>
</dbReference>
<evidence type="ECO:0000256" key="5">
    <source>
        <dbReference type="ARBA" id="ARBA00023014"/>
    </source>
</evidence>
<reference evidence="7 8" key="1">
    <citation type="submission" date="2019-07" db="EMBL/GenBank/DDBJ databases">
        <title>Whole genome shotgun sequence of Reyranella soli NBRC 108950.</title>
        <authorList>
            <person name="Hosoyama A."/>
            <person name="Uohara A."/>
            <person name="Ohji S."/>
            <person name="Ichikawa N."/>
        </authorList>
    </citation>
    <scope>NUCLEOTIDE SEQUENCE [LARGE SCALE GENOMIC DNA]</scope>
    <source>
        <strain evidence="7 8">NBRC 108950</strain>
    </source>
</reference>
<evidence type="ECO:0000256" key="1">
    <source>
        <dbReference type="ARBA" id="ARBA00022714"/>
    </source>
</evidence>
<name>A0A512N3A0_9HYPH</name>
<evidence type="ECO:0000259" key="6">
    <source>
        <dbReference type="PROSITE" id="PS51296"/>
    </source>
</evidence>
<dbReference type="RefSeq" id="WP_147146162.1">
    <property type="nucleotide sequence ID" value="NZ_BKAJ01000011.1"/>
</dbReference>
<dbReference type="InterPro" id="IPR017941">
    <property type="entry name" value="Rieske_2Fe-2S"/>
</dbReference>
<dbReference type="GO" id="GO:0051537">
    <property type="term" value="F:2 iron, 2 sulfur cluster binding"/>
    <property type="evidence" value="ECO:0007669"/>
    <property type="project" value="UniProtKB-KW"/>
</dbReference>
<keyword evidence="1" id="KW-0001">2Fe-2S</keyword>
<evidence type="ECO:0000313" key="8">
    <source>
        <dbReference type="Proteomes" id="UP000321058"/>
    </source>
</evidence>
<dbReference type="PROSITE" id="PS00570">
    <property type="entry name" value="RING_HYDROXYL_ALPHA"/>
    <property type="match status" value="1"/>
</dbReference>
<gene>
    <name evidence="7" type="ORF">RSO01_06460</name>
</gene>
<keyword evidence="8" id="KW-1185">Reference proteome</keyword>
<dbReference type="EMBL" id="BKAJ01000011">
    <property type="protein sequence ID" value="GEP53480.1"/>
    <property type="molecule type" value="Genomic_DNA"/>
</dbReference>
<dbReference type="InterPro" id="IPR015881">
    <property type="entry name" value="ARHD_Rieske_2Fe_2S"/>
</dbReference>
<dbReference type="CDD" id="cd08878">
    <property type="entry name" value="RHO_alpha_C_DMO-like"/>
    <property type="match status" value="1"/>
</dbReference>
<evidence type="ECO:0000313" key="7">
    <source>
        <dbReference type="EMBL" id="GEP53480.1"/>
    </source>
</evidence>
<evidence type="ECO:0000256" key="3">
    <source>
        <dbReference type="ARBA" id="ARBA00023002"/>
    </source>
</evidence>
<dbReference type="PANTHER" id="PTHR21266">
    <property type="entry name" value="IRON-SULFUR DOMAIN CONTAINING PROTEIN"/>
    <property type="match status" value="1"/>
</dbReference>
<keyword evidence="2" id="KW-0479">Metal-binding</keyword>
<keyword evidence="4" id="KW-0408">Iron</keyword>
<dbReference type="PROSITE" id="PS51296">
    <property type="entry name" value="RIESKE"/>
    <property type="match status" value="1"/>
</dbReference>
<feature type="domain" description="Rieske" evidence="6">
    <location>
        <begin position="38"/>
        <end position="143"/>
    </location>
</feature>
<dbReference type="Proteomes" id="UP000321058">
    <property type="component" value="Unassembled WGS sequence"/>
</dbReference>
<sequence>MSVTDFGSAYARKPPNYNAKLTEVGRGTPMGELLRRYWHPAGIAADAGATPRPVKVLGEELILFRDGQGRAGLVYPRCCHRGTTLYYGKIEERGIRCCYHGWLFDVEGHCLEMPCEPNPSGPQCQRVRQPWYPVEERYGLVFAYLGPPEKKPVLPRYECLEVMGPGEFVEADDSSIGSGGIVIAPCNWLQHFENVVDPYHVPVLHGTFSGPQFVEQMATFPKVKFEYGPRGVKATSIRPGPNGKRFRRITEAIVPTLRLVANPRVAQYGMVESIGWTLPIDDTHYRIYVAGRVKEKGELAKFKSRYNGKTWAELSPEEHQQFPGDTEAQVGQGAITFHSEEHLMSSDQGVSMLRLFLRKQVDTVAAGGDPVGVAFDEESAYVKFDAGQFLDEV</sequence>
<protein>
    <submittedName>
        <fullName evidence="7">Phenoxybenzoate dioxygenase</fullName>
    </submittedName>
</protein>
<dbReference type="SUPFAM" id="SSF55961">
    <property type="entry name" value="Bet v1-like"/>
    <property type="match status" value="1"/>
</dbReference>
<dbReference type="Gene3D" id="2.102.10.10">
    <property type="entry name" value="Rieske [2Fe-2S] iron-sulphur domain"/>
    <property type="match status" value="1"/>
</dbReference>
<keyword evidence="3" id="KW-0560">Oxidoreductase</keyword>
<dbReference type="OrthoDB" id="9800776at2"/>
<dbReference type="GO" id="GO:0005506">
    <property type="term" value="F:iron ion binding"/>
    <property type="evidence" value="ECO:0007669"/>
    <property type="project" value="InterPro"/>
</dbReference>
<dbReference type="GO" id="GO:0051213">
    <property type="term" value="F:dioxygenase activity"/>
    <property type="evidence" value="ECO:0007669"/>
    <property type="project" value="UniProtKB-KW"/>
</dbReference>
<keyword evidence="5" id="KW-0411">Iron-sulfur</keyword>
<dbReference type="AlphaFoldDB" id="A0A512N3A0"/>
<dbReference type="PANTHER" id="PTHR21266:SF59">
    <property type="entry name" value="BLR4922 PROTEIN"/>
    <property type="match status" value="1"/>
</dbReference>
<evidence type="ECO:0000256" key="4">
    <source>
        <dbReference type="ARBA" id="ARBA00023004"/>
    </source>
</evidence>
<dbReference type="SUPFAM" id="SSF50022">
    <property type="entry name" value="ISP domain"/>
    <property type="match status" value="1"/>
</dbReference>
<keyword evidence="7" id="KW-0223">Dioxygenase</keyword>
<organism evidence="7 8">
    <name type="scientific">Reyranella soli</name>
    <dbReference type="NCBI Taxonomy" id="1230389"/>
    <lineage>
        <taxon>Bacteria</taxon>
        <taxon>Pseudomonadati</taxon>
        <taxon>Pseudomonadota</taxon>
        <taxon>Alphaproteobacteria</taxon>
        <taxon>Hyphomicrobiales</taxon>
        <taxon>Reyranellaceae</taxon>
        <taxon>Reyranella</taxon>
    </lineage>
</organism>
<evidence type="ECO:0000256" key="2">
    <source>
        <dbReference type="ARBA" id="ARBA00022723"/>
    </source>
</evidence>
<dbReference type="Pfam" id="PF00355">
    <property type="entry name" value="Rieske"/>
    <property type="match status" value="1"/>
</dbReference>
<proteinExistence type="predicted"/>